<dbReference type="Proteomes" id="UP000316030">
    <property type="component" value="Unassembled WGS sequence"/>
</dbReference>
<reference evidence="1 2" key="1">
    <citation type="submission" date="2017-05" db="EMBL/GenBank/DDBJ databases">
        <authorList>
            <person name="Varghese N."/>
            <person name="Submissions S."/>
        </authorList>
    </citation>
    <scope>NUCLEOTIDE SEQUENCE [LARGE SCALE GENOMIC DNA]</scope>
    <source>
        <strain evidence="1 2">DSM 29506</strain>
    </source>
</reference>
<dbReference type="RefSeq" id="WP_142493033.1">
    <property type="nucleotide sequence ID" value="NZ_FXTO01000008.1"/>
</dbReference>
<sequence>MILIIGQRPLDADEIKPMWTAMSLWTEVPPMTDIADILAEVMHSPEPVGAIRAMVLAHGGSWADPENVSGLFEVQLAGLIGIGPSAASAVDDWVYQAKRQVGGKTDVKT</sequence>
<name>A0A521D1W3_9RHOB</name>
<proteinExistence type="predicted"/>
<keyword evidence="2" id="KW-1185">Reference proteome</keyword>
<evidence type="ECO:0000313" key="2">
    <source>
        <dbReference type="Proteomes" id="UP000316030"/>
    </source>
</evidence>
<dbReference type="AlphaFoldDB" id="A0A521D1W3"/>
<evidence type="ECO:0000313" key="1">
    <source>
        <dbReference type="EMBL" id="SMO65693.1"/>
    </source>
</evidence>
<gene>
    <name evidence="1" type="ORF">SAMN06265173_108116</name>
</gene>
<accession>A0A521D1W3</accession>
<protein>
    <submittedName>
        <fullName evidence="1">Uncharacterized protein</fullName>
    </submittedName>
</protein>
<organism evidence="1 2">
    <name type="scientific">Thalassovita litoralis</name>
    <dbReference type="NCBI Taxonomy" id="1010611"/>
    <lineage>
        <taxon>Bacteria</taxon>
        <taxon>Pseudomonadati</taxon>
        <taxon>Pseudomonadota</taxon>
        <taxon>Alphaproteobacteria</taxon>
        <taxon>Rhodobacterales</taxon>
        <taxon>Roseobacteraceae</taxon>
        <taxon>Thalassovita</taxon>
    </lineage>
</organism>
<dbReference type="EMBL" id="FXTO01000008">
    <property type="protein sequence ID" value="SMO65693.1"/>
    <property type="molecule type" value="Genomic_DNA"/>
</dbReference>
<dbReference type="OrthoDB" id="7869467at2"/>